<keyword evidence="3" id="KW-1185">Reference proteome</keyword>
<dbReference type="InterPro" id="IPR052585">
    <property type="entry name" value="Lipid_raft_assoc_Zn_ADH"/>
</dbReference>
<protein>
    <recommendedName>
        <fullName evidence="1">Enoyl reductase (ER) domain-containing protein</fullName>
    </recommendedName>
</protein>
<evidence type="ECO:0000259" key="1">
    <source>
        <dbReference type="SMART" id="SM00829"/>
    </source>
</evidence>
<dbReference type="SMART" id="SM00829">
    <property type="entry name" value="PKS_ER"/>
    <property type="match status" value="1"/>
</dbReference>
<accession>A0A8T8T543</accession>
<feature type="domain" description="Enoyl reductase (ER)" evidence="1">
    <location>
        <begin position="17"/>
        <end position="354"/>
    </location>
</feature>
<name>A0A8T8T543_9BASI</name>
<dbReference type="SUPFAM" id="SSF50129">
    <property type="entry name" value="GroES-like"/>
    <property type="match status" value="1"/>
</dbReference>
<dbReference type="Proteomes" id="UP000077521">
    <property type="component" value="Unassembled WGS sequence"/>
</dbReference>
<dbReference type="InterPro" id="IPR013154">
    <property type="entry name" value="ADH-like_N"/>
</dbReference>
<dbReference type="Gene3D" id="3.40.50.720">
    <property type="entry name" value="NAD(P)-binding Rossmann-like Domain"/>
    <property type="match status" value="1"/>
</dbReference>
<gene>
    <name evidence="2" type="ORF">A4X13_0g2786</name>
</gene>
<comment type="caution">
    <text evidence="2">The sequence shown here is derived from an EMBL/GenBank/DDBJ whole genome shotgun (WGS) entry which is preliminary data.</text>
</comment>
<dbReference type="PANTHER" id="PTHR43482:SF1">
    <property type="entry name" value="PROTEIN AST1-RELATED"/>
    <property type="match status" value="1"/>
</dbReference>
<dbReference type="SUPFAM" id="SSF51735">
    <property type="entry name" value="NAD(P)-binding Rossmann-fold domains"/>
    <property type="match status" value="1"/>
</dbReference>
<dbReference type="PANTHER" id="PTHR43482">
    <property type="entry name" value="PROTEIN AST1-RELATED"/>
    <property type="match status" value="1"/>
</dbReference>
<dbReference type="InterPro" id="IPR020843">
    <property type="entry name" value="ER"/>
</dbReference>
<dbReference type="Pfam" id="PF13602">
    <property type="entry name" value="ADH_zinc_N_2"/>
    <property type="match status" value="1"/>
</dbReference>
<reference evidence="2" key="1">
    <citation type="submission" date="2016-04" db="EMBL/GenBank/DDBJ databases">
        <authorList>
            <person name="Nguyen H.D."/>
            <person name="Samba Siva P."/>
            <person name="Cullis J."/>
            <person name="Levesque C.A."/>
            <person name="Hambleton S."/>
        </authorList>
    </citation>
    <scope>NUCLEOTIDE SEQUENCE</scope>
    <source>
        <strain evidence="2">DAOMC 236416</strain>
    </source>
</reference>
<dbReference type="GO" id="GO:0016491">
    <property type="term" value="F:oxidoreductase activity"/>
    <property type="evidence" value="ECO:0007669"/>
    <property type="project" value="InterPro"/>
</dbReference>
<reference evidence="2" key="2">
    <citation type="journal article" date="2019" name="IMA Fungus">
        <title>Genome sequencing and comparison of five Tilletia species to identify candidate genes for the detection of regulated species infecting wheat.</title>
        <authorList>
            <person name="Nguyen H.D.T."/>
            <person name="Sultana T."/>
            <person name="Kesanakurti P."/>
            <person name="Hambleton S."/>
        </authorList>
    </citation>
    <scope>NUCLEOTIDE SEQUENCE</scope>
    <source>
        <strain evidence="2">DAOMC 236416</strain>
    </source>
</reference>
<dbReference type="EMBL" id="LWDF02000140">
    <property type="protein sequence ID" value="KAE8256233.1"/>
    <property type="molecule type" value="Genomic_DNA"/>
</dbReference>
<dbReference type="CDD" id="cd08267">
    <property type="entry name" value="MDR1"/>
    <property type="match status" value="1"/>
</dbReference>
<dbReference type="InterPro" id="IPR011032">
    <property type="entry name" value="GroES-like_sf"/>
</dbReference>
<dbReference type="Gene3D" id="3.90.180.10">
    <property type="entry name" value="Medium-chain alcohol dehydrogenases, catalytic domain"/>
    <property type="match status" value="1"/>
</dbReference>
<sequence length="357" mass="37985">MTAPSQAEAWQITKAGPITDSLQLRTITLPKLKPEQVLIKVTHAALNPVDYKLAALAPSFVQKLPRTVGSDFAGVVVQVGSEELAKKYDWLSGKDVVVWGLTDNIPPTNPMGALSTYTIAEAKHIQPLPTNEAAVQAGVSAESASGLGITSMTAYIQSTYIKKGDRVFINGGSTSVGLLTADLAIEKGASFVAATASGSKADFIKKRGVHEVIDHRATDPKQELVSRYSSAPFDVVLDCIGSPDLHSRSPAYLKPGGKWINIGATLLKPNSSVFSREVLGFLVWNVRGLLPRVLGGHPRALLNPISPKSGLAAVQKVLEEGGLHPVVDKVFPWKDAVDAYRYVIEGRAVGKVVVAVP</sequence>
<dbReference type="AlphaFoldDB" id="A0A8T8T543"/>
<dbReference type="Pfam" id="PF08240">
    <property type="entry name" value="ADH_N"/>
    <property type="match status" value="1"/>
</dbReference>
<organism evidence="2 3">
    <name type="scientific">Tilletia indica</name>
    <dbReference type="NCBI Taxonomy" id="43049"/>
    <lineage>
        <taxon>Eukaryota</taxon>
        <taxon>Fungi</taxon>
        <taxon>Dikarya</taxon>
        <taxon>Basidiomycota</taxon>
        <taxon>Ustilaginomycotina</taxon>
        <taxon>Exobasidiomycetes</taxon>
        <taxon>Tilletiales</taxon>
        <taxon>Tilletiaceae</taxon>
        <taxon>Tilletia</taxon>
    </lineage>
</organism>
<dbReference type="InterPro" id="IPR036291">
    <property type="entry name" value="NAD(P)-bd_dom_sf"/>
</dbReference>
<proteinExistence type="predicted"/>
<evidence type="ECO:0000313" key="2">
    <source>
        <dbReference type="EMBL" id="KAE8256233.1"/>
    </source>
</evidence>
<evidence type="ECO:0000313" key="3">
    <source>
        <dbReference type="Proteomes" id="UP000077521"/>
    </source>
</evidence>